<dbReference type="InterPro" id="IPR051046">
    <property type="entry name" value="MurCDEF_CellWall_CoF430Synth"/>
</dbReference>
<proteinExistence type="predicted"/>
<feature type="transmembrane region" description="Helical" evidence="4">
    <location>
        <begin position="127"/>
        <end position="154"/>
    </location>
</feature>
<dbReference type="PANTHER" id="PTHR43024">
    <property type="entry name" value="UDP-N-ACETYLMURAMOYL-TRIPEPTIDE--D-ALANYL-D-ALANINE LIGASE"/>
    <property type="match status" value="1"/>
</dbReference>
<keyword evidence="4" id="KW-0812">Transmembrane</keyword>
<dbReference type="SUPFAM" id="SSF53244">
    <property type="entry name" value="MurD-like peptide ligases, peptide-binding domain"/>
    <property type="match status" value="1"/>
</dbReference>
<keyword evidence="3" id="KW-0067">ATP-binding</keyword>
<evidence type="ECO:0000313" key="6">
    <source>
        <dbReference type="EMBL" id="BCD45749.1"/>
    </source>
</evidence>
<keyword evidence="1" id="KW-0436">Ligase</keyword>
<gene>
    <name evidence="6" type="primary">murF</name>
    <name evidence="6" type="ORF">NHP190020_07880</name>
</gene>
<dbReference type="EMBL" id="AP023036">
    <property type="protein sequence ID" value="BCD45749.1"/>
    <property type="molecule type" value="Genomic_DNA"/>
</dbReference>
<accession>A0ABM7KZB6</accession>
<evidence type="ECO:0000256" key="1">
    <source>
        <dbReference type="ARBA" id="ARBA00022598"/>
    </source>
</evidence>
<dbReference type="Gene3D" id="3.40.1190.10">
    <property type="entry name" value="Mur-like, catalytic domain"/>
    <property type="match status" value="1"/>
</dbReference>
<evidence type="ECO:0000313" key="7">
    <source>
        <dbReference type="Proteomes" id="UP000509742"/>
    </source>
</evidence>
<dbReference type="InterPro" id="IPR036615">
    <property type="entry name" value="Mur_ligase_C_dom_sf"/>
</dbReference>
<evidence type="ECO:0000259" key="5">
    <source>
        <dbReference type="Pfam" id="PF08245"/>
    </source>
</evidence>
<keyword evidence="7" id="KW-1185">Reference proteome</keyword>
<dbReference type="InterPro" id="IPR013221">
    <property type="entry name" value="Mur_ligase_cen"/>
</dbReference>
<protein>
    <submittedName>
        <fullName evidence="6">UDP-MurNac-pentapeptide presynthetase MurF</fullName>
    </submittedName>
</protein>
<keyword evidence="2" id="KW-0547">Nucleotide-binding</keyword>
<dbReference type="Pfam" id="PF08245">
    <property type="entry name" value="Mur_ligase_M"/>
    <property type="match status" value="1"/>
</dbReference>
<dbReference type="PANTHER" id="PTHR43024:SF1">
    <property type="entry name" value="UDP-N-ACETYLMURAMOYL-TRIPEPTIDE--D-ALANYL-D-ALANINE LIGASE"/>
    <property type="match status" value="1"/>
</dbReference>
<dbReference type="InterPro" id="IPR036565">
    <property type="entry name" value="Mur-like_cat_sf"/>
</dbReference>
<feature type="domain" description="Mur ligase central" evidence="5">
    <location>
        <begin position="170"/>
        <end position="348"/>
    </location>
</feature>
<evidence type="ECO:0000256" key="4">
    <source>
        <dbReference type="SAM" id="Phobius"/>
    </source>
</evidence>
<keyword evidence="4" id="KW-1133">Transmembrane helix</keyword>
<dbReference type="Gene3D" id="3.90.190.20">
    <property type="entry name" value="Mur ligase, C-terminal domain"/>
    <property type="match status" value="1"/>
</dbReference>
<evidence type="ECO:0000256" key="2">
    <source>
        <dbReference type="ARBA" id="ARBA00022741"/>
    </source>
</evidence>
<feature type="transmembrane region" description="Helical" evidence="4">
    <location>
        <begin position="47"/>
        <end position="65"/>
    </location>
</feature>
<organism evidence="6 7">
    <name type="scientific">Helicobacter suis</name>
    <dbReference type="NCBI Taxonomy" id="104628"/>
    <lineage>
        <taxon>Bacteria</taxon>
        <taxon>Pseudomonadati</taxon>
        <taxon>Campylobacterota</taxon>
        <taxon>Epsilonproteobacteria</taxon>
        <taxon>Campylobacterales</taxon>
        <taxon>Helicobacteraceae</taxon>
        <taxon>Helicobacter</taxon>
    </lineage>
</organism>
<feature type="transmembrane region" description="Helical" evidence="4">
    <location>
        <begin position="71"/>
        <end position="88"/>
    </location>
</feature>
<reference evidence="6 7" key="1">
    <citation type="submission" date="2020-04" db="EMBL/GenBank/DDBJ databases">
        <title>Genomic analysis of gastric non-Helicobacter pylori Helicobacters isolated in Japan.</title>
        <authorList>
            <person name="Suzuki M."/>
            <person name="Rimbara E."/>
        </authorList>
    </citation>
    <scope>NUCLEOTIDE SEQUENCE [LARGE SCALE GENOMIC DNA]</scope>
    <source>
        <strain evidence="6 7">NHP19-0020</strain>
    </source>
</reference>
<evidence type="ECO:0000256" key="3">
    <source>
        <dbReference type="ARBA" id="ARBA00022840"/>
    </source>
</evidence>
<sequence length="491" mass="56266">MKMVMDTLEWIAVWVFVLGLNYYLITLLQWYHYSYMRVITKHHKRRWHFYHAILPTAVFITTQIMHWDLAFILFVGFVQIPSLLSWNVHLDKRLVFTPRVVRFFTFLLLFLLTDAILVHVYGKVCSLLYLLLVILVHIACKAYETLIASGYVSLAKEKLKRMKNLQIIAITGSFGKTSVKNYLYQILQGKFTIYSSLNSVNTLLGLSQDINQNLDETSTLYIAEAGARQKGDIKAIGSLLEHHYAIITEIGNQHIEYFKDIDSIYETKAELLQSPRLIQAFCYDKNPLEPFYTELTDKIKLYPGQIRHANATLEGTSFELFLDNQWVAFETKILGAFNVDNIALAVLMGHYFDISIPQLQRLVAKLNPVPHRLHPLHINDKFIIDDGFNGNLKGMLESVRLASLYMGRRIIVTPGLVESDVESNTTLAKAIDSVFDIAIITGELNVSVFAQNLQRPQRVFLKDKGQLEQILQTITLAKDLILFANDAPNYI</sequence>
<dbReference type="Proteomes" id="UP000509742">
    <property type="component" value="Chromosome"/>
</dbReference>
<dbReference type="SUPFAM" id="SSF53623">
    <property type="entry name" value="MurD-like peptide ligases, catalytic domain"/>
    <property type="match status" value="1"/>
</dbReference>
<feature type="transmembrane region" description="Helical" evidence="4">
    <location>
        <begin position="12"/>
        <end position="35"/>
    </location>
</feature>
<name>A0ABM7KZB6_9HELI</name>
<keyword evidence="4" id="KW-0472">Membrane</keyword>
<feature type="transmembrane region" description="Helical" evidence="4">
    <location>
        <begin position="100"/>
        <end position="121"/>
    </location>
</feature>